<feature type="compositionally biased region" description="Basic and acidic residues" evidence="1">
    <location>
        <begin position="72"/>
        <end position="82"/>
    </location>
</feature>
<dbReference type="Proteomes" id="UP000054007">
    <property type="component" value="Unassembled WGS sequence"/>
</dbReference>
<name>A0A0D7BS54_9AGAR</name>
<feature type="compositionally biased region" description="Basic residues" evidence="1">
    <location>
        <begin position="83"/>
        <end position="92"/>
    </location>
</feature>
<keyword evidence="3" id="KW-1185">Reference proteome</keyword>
<dbReference type="EMBL" id="KN880438">
    <property type="protein sequence ID" value="KIY73090.1"/>
    <property type="molecule type" value="Genomic_DNA"/>
</dbReference>
<feature type="compositionally biased region" description="Acidic residues" evidence="1">
    <location>
        <begin position="101"/>
        <end position="125"/>
    </location>
</feature>
<feature type="compositionally biased region" description="Polar residues" evidence="1">
    <location>
        <begin position="291"/>
        <end position="315"/>
    </location>
</feature>
<gene>
    <name evidence="2" type="ORF">CYLTODRAFT_271177</name>
</gene>
<dbReference type="AlphaFoldDB" id="A0A0D7BS54"/>
<feature type="region of interest" description="Disordered" evidence="1">
    <location>
        <begin position="57"/>
        <end position="365"/>
    </location>
</feature>
<reference evidence="2 3" key="1">
    <citation type="journal article" date="2015" name="Fungal Genet. Biol.">
        <title>Evolution of novel wood decay mechanisms in Agaricales revealed by the genome sequences of Fistulina hepatica and Cylindrobasidium torrendii.</title>
        <authorList>
            <person name="Floudas D."/>
            <person name="Held B.W."/>
            <person name="Riley R."/>
            <person name="Nagy L.G."/>
            <person name="Koehler G."/>
            <person name="Ransdell A.S."/>
            <person name="Younus H."/>
            <person name="Chow J."/>
            <person name="Chiniquy J."/>
            <person name="Lipzen A."/>
            <person name="Tritt A."/>
            <person name="Sun H."/>
            <person name="Haridas S."/>
            <person name="LaButti K."/>
            <person name="Ohm R.A."/>
            <person name="Kues U."/>
            <person name="Blanchette R.A."/>
            <person name="Grigoriev I.V."/>
            <person name="Minto R.E."/>
            <person name="Hibbett D.S."/>
        </authorList>
    </citation>
    <scope>NUCLEOTIDE SEQUENCE [LARGE SCALE GENOMIC DNA]</scope>
    <source>
        <strain evidence="2 3">FP15055 ss-10</strain>
    </source>
</reference>
<evidence type="ECO:0000313" key="2">
    <source>
        <dbReference type="EMBL" id="KIY73090.1"/>
    </source>
</evidence>
<evidence type="ECO:0000313" key="3">
    <source>
        <dbReference type="Proteomes" id="UP000054007"/>
    </source>
</evidence>
<organism evidence="2 3">
    <name type="scientific">Cylindrobasidium torrendii FP15055 ss-10</name>
    <dbReference type="NCBI Taxonomy" id="1314674"/>
    <lineage>
        <taxon>Eukaryota</taxon>
        <taxon>Fungi</taxon>
        <taxon>Dikarya</taxon>
        <taxon>Basidiomycota</taxon>
        <taxon>Agaricomycotina</taxon>
        <taxon>Agaricomycetes</taxon>
        <taxon>Agaricomycetidae</taxon>
        <taxon>Agaricales</taxon>
        <taxon>Marasmiineae</taxon>
        <taxon>Physalacriaceae</taxon>
        <taxon>Cylindrobasidium</taxon>
    </lineage>
</organism>
<proteinExistence type="predicted"/>
<feature type="compositionally biased region" description="Acidic residues" evidence="1">
    <location>
        <begin position="133"/>
        <end position="152"/>
    </location>
</feature>
<feature type="compositionally biased region" description="Polar residues" evidence="1">
    <location>
        <begin position="243"/>
        <end position="259"/>
    </location>
</feature>
<protein>
    <submittedName>
        <fullName evidence="2">Uncharacterized protein</fullName>
    </submittedName>
</protein>
<evidence type="ECO:0000256" key="1">
    <source>
        <dbReference type="SAM" id="MobiDB-lite"/>
    </source>
</evidence>
<accession>A0A0D7BS54</accession>
<sequence>MSRFRYESLPADMFPFVGGTRKTCPCCENWCTCDNCCRRRGVAYVGVLRPLGLSGVSKETEAGRTSARGRARTKEGRRSKQRLERHHSRPRRSTSLSSLSDADEDGREGDTDEEEEEKDDEDGEPTGDTPAEGQEDEDEDAPGPMDIDETIMEDSSKDVPSGDGEEQADNSTQTPPISADGDARSTPVNDERSSSTLGLGTDPASAGNEGEHCPEGDEQQAPVDEGQQAGSLPTPEPARASSEESAQNTSAEPTAQETPSEVPDITLDSMILTQHPPSPPTTTTALFIESTPVSDATTPPKTTNASPSEPAQVTRQHQKIGEGPSLSQRGLRSEPLSPVGAASSDDAAKQVPPRRKKGGVKSGVANFQFSQVDFDEWLSRPAHEQWKV</sequence>